<dbReference type="OMA" id="HIWRNAT"/>
<dbReference type="AlphaFoldDB" id="A0A0P1A732"/>
<sequence>MNDLSEYEAKRERRIEENREKLLALDLPIIQSPSCQFQDKKRKRNVNEKLQNPTRKSSRQCQRRQEKFSIKEEHQVIDRYDRQHTVKLERKERKRRSKTAQILEHETNEQICTQEEPPKSLDWRARRKMQAEMMRRQRREDEKKRKAVEIEQKKEQKARKKLEKFFLKEFEKQQRFEELELMKHEDFIVRELMKHEKKEEKKRLQIERDAARIVFRLLRKRLQKREMEMIEDEKFHQEMYPVRQIALPFVRISQPTIQNVRKPSAVLKIDTKLFHGFSLGKQFLPPGKQTVMQGLAPGGYTAIFQRYRDLQVWNNALTLFVNGTTGMFHRFMFEEAKLRDRKFVFFRWSRCEEVTPSILERLRQVPKGEEWLRFDNNYYDTPESSNSEPLLLFLQYPKGPYIYCGRLGYLGYRSNPLEFSFQLLDSNALNWKQLRTLITTA</sequence>
<dbReference type="RefSeq" id="XP_024572648.1">
    <property type="nucleotide sequence ID" value="XM_024719046.1"/>
</dbReference>
<reference evidence="3" key="1">
    <citation type="submission" date="2014-09" db="EMBL/GenBank/DDBJ databases">
        <authorList>
            <person name="Sharma Rahul"/>
            <person name="Thines Marco"/>
        </authorList>
    </citation>
    <scope>NUCLEOTIDE SEQUENCE [LARGE SCALE GENOMIC DNA]</scope>
</reference>
<dbReference type="Proteomes" id="UP000054928">
    <property type="component" value="Unassembled WGS sequence"/>
</dbReference>
<evidence type="ECO:0000256" key="1">
    <source>
        <dbReference type="SAM" id="MobiDB-lite"/>
    </source>
</evidence>
<evidence type="ECO:0000313" key="2">
    <source>
        <dbReference type="EMBL" id="CEG36279.1"/>
    </source>
</evidence>
<protein>
    <submittedName>
        <fullName evidence="2">Uncharacterized protein</fullName>
    </submittedName>
</protein>
<feature type="region of interest" description="Disordered" evidence="1">
    <location>
        <begin position="34"/>
        <end position="68"/>
    </location>
</feature>
<name>A0A0P1A732_PLAHL</name>
<dbReference type="STRING" id="4781.A0A0P1A732"/>
<evidence type="ECO:0000313" key="3">
    <source>
        <dbReference type="Proteomes" id="UP000054928"/>
    </source>
</evidence>
<feature type="region of interest" description="Disordered" evidence="1">
    <location>
        <begin position="89"/>
        <end position="123"/>
    </location>
</feature>
<dbReference type="GeneID" id="36397243"/>
<proteinExistence type="predicted"/>
<accession>A0A0P1A732</accession>
<dbReference type="OrthoDB" id="129696at2759"/>
<dbReference type="EMBL" id="CCYD01000178">
    <property type="protein sequence ID" value="CEG36279.1"/>
    <property type="molecule type" value="Genomic_DNA"/>
</dbReference>
<organism evidence="2 3">
    <name type="scientific">Plasmopara halstedii</name>
    <name type="common">Downy mildew of sunflower</name>
    <dbReference type="NCBI Taxonomy" id="4781"/>
    <lineage>
        <taxon>Eukaryota</taxon>
        <taxon>Sar</taxon>
        <taxon>Stramenopiles</taxon>
        <taxon>Oomycota</taxon>
        <taxon>Peronosporomycetes</taxon>
        <taxon>Peronosporales</taxon>
        <taxon>Peronosporaceae</taxon>
        <taxon>Plasmopara</taxon>
    </lineage>
</organism>
<keyword evidence="3" id="KW-1185">Reference proteome</keyword>